<dbReference type="InterPro" id="IPR036942">
    <property type="entry name" value="Beta-barrel_TonB_sf"/>
</dbReference>
<evidence type="ECO:0000313" key="16">
    <source>
        <dbReference type="Proteomes" id="UP000323708"/>
    </source>
</evidence>
<dbReference type="InterPro" id="IPR012910">
    <property type="entry name" value="Plug_dom"/>
</dbReference>
<evidence type="ECO:0000256" key="10">
    <source>
        <dbReference type="ARBA" id="ARBA00023237"/>
    </source>
</evidence>
<proteinExistence type="inferred from homology"/>
<name>A0A5B0X0J2_9GAMM</name>
<evidence type="ECO:0000256" key="7">
    <source>
        <dbReference type="ARBA" id="ARBA00023065"/>
    </source>
</evidence>
<dbReference type="PANTHER" id="PTHR32552:SF81">
    <property type="entry name" value="TONB-DEPENDENT OUTER MEMBRANE RECEPTOR"/>
    <property type="match status" value="1"/>
</dbReference>
<evidence type="ECO:0000256" key="3">
    <source>
        <dbReference type="ARBA" id="ARBA00022452"/>
    </source>
</evidence>
<dbReference type="PROSITE" id="PS52016">
    <property type="entry name" value="TONB_DEPENDENT_REC_3"/>
    <property type="match status" value="1"/>
</dbReference>
<comment type="similarity">
    <text evidence="11 12">Belongs to the TonB-dependent receptor family.</text>
</comment>
<evidence type="ECO:0000259" key="13">
    <source>
        <dbReference type="Pfam" id="PF00593"/>
    </source>
</evidence>
<dbReference type="InterPro" id="IPR000531">
    <property type="entry name" value="Beta-barrel_TonB"/>
</dbReference>
<evidence type="ECO:0000313" key="15">
    <source>
        <dbReference type="EMBL" id="KAA1192874.1"/>
    </source>
</evidence>
<keyword evidence="7" id="KW-0406">Ion transport</keyword>
<reference evidence="15 16" key="1">
    <citation type="submission" date="2019-09" db="EMBL/GenBank/DDBJ databases">
        <authorList>
            <person name="Chen X.-Y."/>
        </authorList>
    </citation>
    <scope>NUCLEOTIDE SEQUENCE [LARGE SCALE GENOMIC DNA]</scope>
    <source>
        <strain evidence="15 16">NY5</strain>
    </source>
</reference>
<accession>A0A5B0X0J2</accession>
<keyword evidence="5 11" id="KW-0812">Transmembrane</keyword>
<keyword evidence="15" id="KW-0675">Receptor</keyword>
<evidence type="ECO:0000256" key="4">
    <source>
        <dbReference type="ARBA" id="ARBA00022496"/>
    </source>
</evidence>
<dbReference type="SUPFAM" id="SSF56935">
    <property type="entry name" value="Porins"/>
    <property type="match status" value="1"/>
</dbReference>
<comment type="subcellular location">
    <subcellularLocation>
        <location evidence="1 11">Cell outer membrane</location>
        <topology evidence="1 11">Multi-pass membrane protein</topology>
    </subcellularLocation>
</comment>
<comment type="caution">
    <text evidence="15">The sequence shown here is derived from an EMBL/GenBank/DDBJ whole genome shotgun (WGS) entry which is preliminary data.</text>
</comment>
<dbReference type="Pfam" id="PF00593">
    <property type="entry name" value="TonB_dep_Rec_b-barrel"/>
    <property type="match status" value="1"/>
</dbReference>
<dbReference type="GO" id="GO:0006826">
    <property type="term" value="P:iron ion transport"/>
    <property type="evidence" value="ECO:0007669"/>
    <property type="project" value="UniProtKB-KW"/>
</dbReference>
<protein>
    <submittedName>
        <fullName evidence="15">TonB-dependent receptor</fullName>
    </submittedName>
</protein>
<evidence type="ECO:0000256" key="11">
    <source>
        <dbReference type="PROSITE-ProRule" id="PRU01360"/>
    </source>
</evidence>
<dbReference type="Gene3D" id="2.40.170.20">
    <property type="entry name" value="TonB-dependent receptor, beta-barrel domain"/>
    <property type="match status" value="1"/>
</dbReference>
<keyword evidence="6" id="KW-0408">Iron</keyword>
<dbReference type="PANTHER" id="PTHR32552">
    <property type="entry name" value="FERRICHROME IRON RECEPTOR-RELATED"/>
    <property type="match status" value="1"/>
</dbReference>
<evidence type="ECO:0000256" key="2">
    <source>
        <dbReference type="ARBA" id="ARBA00022448"/>
    </source>
</evidence>
<sequence>MSPALVLTGLPVQAAEQLEEILVTATRRAETDVQTTPVAVTPVTEREIARVIPRDLGDILIYAPNVINGKQPGFNAANFAIRGVGQNGIILYFENQVGVTVDDFVIPHIQTANIEMLDIQSVEILRGPQGTLFGKNTTGGVINVKTNRPELEENTLSLQGQIAEYDTYEVKGVGNFALGDSVALRIAAMYRESEGFYENGAEYGPVADFGVGYPLVGATGRGDGDNVGGDDLFSGRFKLRWQPTDDLDINLAYEMVRDEGDAPPSVNGTPRTNDYVFNALGFTRDNGDQLKVAASTQRDDVLLGMGKRGHEIDVDGYYLNVDWTLSDNYTLTAFGGYRETDSWLPSTYTGEVGPVSLFDANRQDERETTQFEARIASNYDGGFNWVGGAFYQKDETVFTVAQVLGFVDMTLDSLATFGDPLFFNNNPQVLSNAQDAESWAVYLDGSLDITDRWSIGAGIRYTNEEKDWTGRNQVFVQALTGGFDPNFTWRELGEPLAAANFSKYPTGVVRDSEDWSEPTWRLTTSYDFSDDLYSYFTYSRGFKSGGYNDQTGTGGNPIEPIQARPVDPETADSFELGMRSEWLDNSLRVNLTGFYVTYDDSQQQLLAEIEADRDGDGVNESVFQETRFFNAAEINVYGLEFESTWLATDNFTIQGSVGWLEAEFDEFQADTNFDGTIDTDLSNNDVARAPEWTWNVDFLYDHDAMGGVMNWALNVNYVDEAVYAYTSVPSTPDGTTDDRTLVNGSVTFRPGSGNWWVRAFGKNLTDEEYRVGELPVANLWVMSFYGEPRVFGVEAGMDLDW</sequence>
<dbReference type="Pfam" id="PF07715">
    <property type="entry name" value="Plug"/>
    <property type="match status" value="1"/>
</dbReference>
<keyword evidence="10 11" id="KW-0998">Cell outer membrane</keyword>
<feature type="domain" description="TonB-dependent receptor-like beta-barrel" evidence="13">
    <location>
        <begin position="271"/>
        <end position="764"/>
    </location>
</feature>
<organism evidence="15 16">
    <name type="scientific">Pseudohalioglobus sediminis</name>
    <dbReference type="NCBI Taxonomy" id="2606449"/>
    <lineage>
        <taxon>Bacteria</taxon>
        <taxon>Pseudomonadati</taxon>
        <taxon>Pseudomonadota</taxon>
        <taxon>Gammaproteobacteria</taxon>
        <taxon>Cellvibrionales</taxon>
        <taxon>Halieaceae</taxon>
        <taxon>Pseudohalioglobus</taxon>
    </lineage>
</organism>
<dbReference type="EMBL" id="VTUX01000003">
    <property type="protein sequence ID" value="KAA1192874.1"/>
    <property type="molecule type" value="Genomic_DNA"/>
</dbReference>
<evidence type="ECO:0000256" key="8">
    <source>
        <dbReference type="ARBA" id="ARBA00023077"/>
    </source>
</evidence>
<keyword evidence="2 11" id="KW-0813">Transport</keyword>
<dbReference type="GO" id="GO:0009279">
    <property type="term" value="C:cell outer membrane"/>
    <property type="evidence" value="ECO:0007669"/>
    <property type="project" value="UniProtKB-SubCell"/>
</dbReference>
<feature type="domain" description="TonB-dependent receptor plug" evidence="14">
    <location>
        <begin position="33"/>
        <end position="141"/>
    </location>
</feature>
<evidence type="ECO:0000256" key="6">
    <source>
        <dbReference type="ARBA" id="ARBA00023004"/>
    </source>
</evidence>
<evidence type="ECO:0000256" key="12">
    <source>
        <dbReference type="RuleBase" id="RU003357"/>
    </source>
</evidence>
<keyword evidence="9 11" id="KW-0472">Membrane</keyword>
<keyword evidence="4" id="KW-0410">Iron transport</keyword>
<keyword evidence="16" id="KW-1185">Reference proteome</keyword>
<evidence type="ECO:0000256" key="9">
    <source>
        <dbReference type="ARBA" id="ARBA00023136"/>
    </source>
</evidence>
<evidence type="ECO:0000256" key="1">
    <source>
        <dbReference type="ARBA" id="ARBA00004571"/>
    </source>
</evidence>
<dbReference type="InterPro" id="IPR039426">
    <property type="entry name" value="TonB-dep_rcpt-like"/>
</dbReference>
<keyword evidence="8 12" id="KW-0798">TonB box</keyword>
<evidence type="ECO:0000259" key="14">
    <source>
        <dbReference type="Pfam" id="PF07715"/>
    </source>
</evidence>
<dbReference type="Proteomes" id="UP000323708">
    <property type="component" value="Unassembled WGS sequence"/>
</dbReference>
<evidence type="ECO:0000256" key="5">
    <source>
        <dbReference type="ARBA" id="ARBA00022692"/>
    </source>
</evidence>
<keyword evidence="3 11" id="KW-1134">Transmembrane beta strand</keyword>
<gene>
    <name evidence="15" type="ORF">F0M18_06695</name>
</gene>
<dbReference type="AlphaFoldDB" id="A0A5B0X0J2"/>